<name>A0AAV4WZT3_CAEEX</name>
<organism evidence="2 3">
    <name type="scientific">Caerostris extrusa</name>
    <name type="common">Bark spider</name>
    <name type="synonym">Caerostris bankana</name>
    <dbReference type="NCBI Taxonomy" id="172846"/>
    <lineage>
        <taxon>Eukaryota</taxon>
        <taxon>Metazoa</taxon>
        <taxon>Ecdysozoa</taxon>
        <taxon>Arthropoda</taxon>
        <taxon>Chelicerata</taxon>
        <taxon>Arachnida</taxon>
        <taxon>Araneae</taxon>
        <taxon>Araneomorphae</taxon>
        <taxon>Entelegynae</taxon>
        <taxon>Araneoidea</taxon>
        <taxon>Araneidae</taxon>
        <taxon>Caerostris</taxon>
    </lineage>
</organism>
<keyword evidence="3" id="KW-1185">Reference proteome</keyword>
<dbReference type="AlphaFoldDB" id="A0AAV4WZT3"/>
<accession>A0AAV4WZT3</accession>
<protein>
    <submittedName>
        <fullName evidence="2">Uncharacterized protein</fullName>
    </submittedName>
</protein>
<sequence>MTRNFLFVYKELSRASVKESVLNNPENLFHAHPSLSLTPQRRGSPSVKQRDRHHAYVNRLLNRKGQKLIVNIRDEGTEKKTSATESSINIIEDMQ</sequence>
<dbReference type="EMBL" id="BPLR01017054">
    <property type="protein sequence ID" value="GIY88347.1"/>
    <property type="molecule type" value="Genomic_DNA"/>
</dbReference>
<dbReference type="Proteomes" id="UP001054945">
    <property type="component" value="Unassembled WGS sequence"/>
</dbReference>
<feature type="region of interest" description="Disordered" evidence="1">
    <location>
        <begin position="30"/>
        <end position="50"/>
    </location>
</feature>
<evidence type="ECO:0000313" key="2">
    <source>
        <dbReference type="EMBL" id="GIY88347.1"/>
    </source>
</evidence>
<reference evidence="2 3" key="1">
    <citation type="submission" date="2021-06" db="EMBL/GenBank/DDBJ databases">
        <title>Caerostris extrusa draft genome.</title>
        <authorList>
            <person name="Kono N."/>
            <person name="Arakawa K."/>
        </authorList>
    </citation>
    <scope>NUCLEOTIDE SEQUENCE [LARGE SCALE GENOMIC DNA]</scope>
</reference>
<gene>
    <name evidence="2" type="ORF">CEXT_317831</name>
</gene>
<feature type="region of interest" description="Disordered" evidence="1">
    <location>
        <begin position="75"/>
        <end position="95"/>
    </location>
</feature>
<evidence type="ECO:0000256" key="1">
    <source>
        <dbReference type="SAM" id="MobiDB-lite"/>
    </source>
</evidence>
<proteinExistence type="predicted"/>
<evidence type="ECO:0000313" key="3">
    <source>
        <dbReference type="Proteomes" id="UP001054945"/>
    </source>
</evidence>
<feature type="compositionally biased region" description="Polar residues" evidence="1">
    <location>
        <begin position="35"/>
        <end position="47"/>
    </location>
</feature>
<comment type="caution">
    <text evidence="2">The sequence shown here is derived from an EMBL/GenBank/DDBJ whole genome shotgun (WGS) entry which is preliminary data.</text>
</comment>